<dbReference type="CDD" id="cd09727">
    <property type="entry name" value="Cas6_I-E"/>
    <property type="match status" value="1"/>
</dbReference>
<proteinExistence type="predicted"/>
<organism evidence="1 2">
    <name type="scientific">Aromatoleum anaerobium</name>
    <dbReference type="NCBI Taxonomy" id="182180"/>
    <lineage>
        <taxon>Bacteria</taxon>
        <taxon>Pseudomonadati</taxon>
        <taxon>Pseudomonadota</taxon>
        <taxon>Betaproteobacteria</taxon>
        <taxon>Rhodocyclales</taxon>
        <taxon>Rhodocyclaceae</taxon>
        <taxon>Aromatoleum</taxon>
    </lineage>
</organism>
<comment type="caution">
    <text evidence="1">The sequence shown here is derived from an EMBL/GenBank/DDBJ whole genome shotgun (WGS) entry which is preliminary data.</text>
</comment>
<dbReference type="RefSeq" id="WP_169118818.1">
    <property type="nucleotide sequence ID" value="NZ_WTVG02000035.1"/>
</dbReference>
<dbReference type="InterPro" id="IPR010179">
    <property type="entry name" value="CRISPR-assoc_prot_Cse3"/>
</dbReference>
<evidence type="ECO:0000313" key="2">
    <source>
        <dbReference type="Proteomes" id="UP000615989"/>
    </source>
</evidence>
<dbReference type="EMBL" id="WTVG01000033">
    <property type="protein sequence ID" value="NMG25457.1"/>
    <property type="molecule type" value="Genomic_DNA"/>
</dbReference>
<reference evidence="1" key="1">
    <citation type="submission" date="2019-12" db="EMBL/GenBank/DDBJ databases">
        <title>Comparative genomics gives insights into the taxonomy of the Azoarcus-Aromatoleum group and reveals separate origins of nif in the plant-associated Azoarcus and non-plant-associated Aromatoleum sub-groups.</title>
        <authorList>
            <person name="Lafos M."/>
            <person name="Maluk M."/>
            <person name="Batista M."/>
            <person name="Junghare M."/>
            <person name="Carmona M."/>
            <person name="Faoro H."/>
            <person name="Cruz L.M."/>
            <person name="Battistoni F."/>
            <person name="De Souza E."/>
            <person name="Pedrosa F."/>
            <person name="Chen W.-M."/>
            <person name="Poole P.S."/>
            <person name="Dixon R.A."/>
            <person name="James E.K."/>
        </authorList>
    </citation>
    <scope>NUCLEOTIDE SEQUENCE</scope>
    <source>
        <strain evidence="1">LuFRes1</strain>
    </source>
</reference>
<accession>A0ABX1PQ61</accession>
<dbReference type="Proteomes" id="UP000615989">
    <property type="component" value="Unassembled WGS sequence"/>
</dbReference>
<dbReference type="Pfam" id="PF08798">
    <property type="entry name" value="CRISPR_assoc"/>
    <property type="match status" value="1"/>
</dbReference>
<keyword evidence="2" id="KW-1185">Reference proteome</keyword>
<sequence length="210" mass="23475">MYLSKLILDHGHPQARRDLADAYEMHRTLCRAFSPLADAPPKRFLWRAEYNNGHTDTDGAVVLVQSTEPGDWQTLLAQHDYARQLHANKNVDLGALLRQGRRYHFRIVANPTVTRAGKRYGLSQEDEQQAWLARQGERYGFRLLEAVRGSSERLTVRQHNKGNRITVQTVRFDGILEAANVEALGKGLLCGIGHGKALGLGMLSLAPARG</sequence>
<gene>
    <name evidence="1" type="primary">cas6e</name>
    <name evidence="1" type="ORF">GO606_12125</name>
</gene>
<dbReference type="SUPFAM" id="SSF117987">
    <property type="entry name" value="CRISPR-associated protein"/>
    <property type="match status" value="2"/>
</dbReference>
<protein>
    <submittedName>
        <fullName evidence="1">Type I-E CRISPR-associated protein Cas6/Cse3/CasE</fullName>
    </submittedName>
</protein>
<name>A0ABX1PQ61_9RHOO</name>
<dbReference type="NCBIfam" id="TIGR01907">
    <property type="entry name" value="casE_Cse3"/>
    <property type="match status" value="1"/>
</dbReference>
<dbReference type="Gene3D" id="3.30.70.1210">
    <property type="entry name" value="Crispr-associated protein, domain 2"/>
    <property type="match status" value="1"/>
</dbReference>
<dbReference type="SMART" id="SM01101">
    <property type="entry name" value="CRISPR_assoc"/>
    <property type="match status" value="1"/>
</dbReference>
<dbReference type="Gene3D" id="3.30.70.1200">
    <property type="entry name" value="Crispr-associated protein, domain 1"/>
    <property type="match status" value="1"/>
</dbReference>
<evidence type="ECO:0000313" key="1">
    <source>
        <dbReference type="EMBL" id="NMG25457.1"/>
    </source>
</evidence>